<dbReference type="InterPro" id="IPR027417">
    <property type="entry name" value="P-loop_NTPase"/>
</dbReference>
<keyword evidence="4 8" id="KW-0547">Nucleotide-binding</keyword>
<dbReference type="PROSITE" id="PS51219">
    <property type="entry name" value="DPCK"/>
    <property type="match status" value="1"/>
</dbReference>
<evidence type="ECO:0000256" key="3">
    <source>
        <dbReference type="ARBA" id="ARBA00022679"/>
    </source>
</evidence>
<comment type="subcellular location">
    <subcellularLocation>
        <location evidence="8">Cytoplasm</location>
    </subcellularLocation>
</comment>
<evidence type="ECO:0000256" key="1">
    <source>
        <dbReference type="ARBA" id="ARBA00009018"/>
    </source>
</evidence>
<organism evidence="10 11">
    <name type="scientific">Aeromicrobium camelliae</name>
    <dbReference type="NCBI Taxonomy" id="1538144"/>
    <lineage>
        <taxon>Bacteria</taxon>
        <taxon>Bacillati</taxon>
        <taxon>Actinomycetota</taxon>
        <taxon>Actinomycetes</taxon>
        <taxon>Propionibacteriales</taxon>
        <taxon>Nocardioidaceae</taxon>
        <taxon>Aeromicrobium</taxon>
    </lineage>
</organism>
<dbReference type="RefSeq" id="WP_124236341.1">
    <property type="nucleotide sequence ID" value="NZ_JBHUFI010000002.1"/>
</dbReference>
<dbReference type="EC" id="2.7.1.24" evidence="8 9"/>
<dbReference type="NCBIfam" id="TIGR00152">
    <property type="entry name" value="dephospho-CoA kinase"/>
    <property type="match status" value="1"/>
</dbReference>
<dbReference type="Proteomes" id="UP000275225">
    <property type="component" value="Unassembled WGS sequence"/>
</dbReference>
<dbReference type="AlphaFoldDB" id="A0A3N6WM56"/>
<evidence type="ECO:0000256" key="4">
    <source>
        <dbReference type="ARBA" id="ARBA00022741"/>
    </source>
</evidence>
<dbReference type="PANTHER" id="PTHR10695">
    <property type="entry name" value="DEPHOSPHO-COA KINASE-RELATED"/>
    <property type="match status" value="1"/>
</dbReference>
<gene>
    <name evidence="8" type="primary">coaE</name>
    <name evidence="10" type="ORF">EHW97_06445</name>
</gene>
<name>A0A3N6WM56_9ACTN</name>
<evidence type="ECO:0000256" key="5">
    <source>
        <dbReference type="ARBA" id="ARBA00022777"/>
    </source>
</evidence>
<dbReference type="HAMAP" id="MF_00376">
    <property type="entry name" value="Dephospho_CoA_kinase"/>
    <property type="match status" value="1"/>
</dbReference>
<dbReference type="GO" id="GO:0005524">
    <property type="term" value="F:ATP binding"/>
    <property type="evidence" value="ECO:0007669"/>
    <property type="project" value="UniProtKB-UniRule"/>
</dbReference>
<evidence type="ECO:0000313" key="11">
    <source>
        <dbReference type="Proteomes" id="UP000275225"/>
    </source>
</evidence>
<dbReference type="FunFam" id="3.40.50.300:FF:000991">
    <property type="entry name" value="Dephospho-CoA kinase"/>
    <property type="match status" value="1"/>
</dbReference>
<keyword evidence="5 8" id="KW-0418">Kinase</keyword>
<evidence type="ECO:0000256" key="6">
    <source>
        <dbReference type="ARBA" id="ARBA00022840"/>
    </source>
</evidence>
<dbReference type="InterPro" id="IPR001977">
    <property type="entry name" value="Depp_CoAkinase"/>
</dbReference>
<keyword evidence="3 8" id="KW-0808">Transferase</keyword>
<dbReference type="EMBL" id="RQJX01000006">
    <property type="protein sequence ID" value="RQN08519.1"/>
    <property type="molecule type" value="Genomic_DNA"/>
</dbReference>
<dbReference type="PANTHER" id="PTHR10695:SF46">
    <property type="entry name" value="BIFUNCTIONAL COENZYME A SYNTHASE-RELATED"/>
    <property type="match status" value="1"/>
</dbReference>
<dbReference type="NCBIfam" id="NF002879">
    <property type="entry name" value="PRK03333.1"/>
    <property type="match status" value="1"/>
</dbReference>
<dbReference type="GO" id="GO:0004140">
    <property type="term" value="F:dephospho-CoA kinase activity"/>
    <property type="evidence" value="ECO:0007669"/>
    <property type="project" value="UniProtKB-UniRule"/>
</dbReference>
<protein>
    <recommendedName>
        <fullName evidence="8 9">Dephospho-CoA kinase</fullName>
        <ecNumber evidence="8 9">2.7.1.24</ecNumber>
    </recommendedName>
    <alternativeName>
        <fullName evidence="8">Dephosphocoenzyme A kinase</fullName>
    </alternativeName>
</protein>
<dbReference type="GO" id="GO:0015937">
    <property type="term" value="P:coenzyme A biosynthetic process"/>
    <property type="evidence" value="ECO:0007669"/>
    <property type="project" value="UniProtKB-UniRule"/>
</dbReference>
<dbReference type="UniPathway" id="UPA00241">
    <property type="reaction ID" value="UER00356"/>
</dbReference>
<evidence type="ECO:0000256" key="9">
    <source>
        <dbReference type="NCBIfam" id="TIGR00152"/>
    </source>
</evidence>
<keyword evidence="2 8" id="KW-0963">Cytoplasm</keyword>
<evidence type="ECO:0000313" key="10">
    <source>
        <dbReference type="EMBL" id="RQN08519.1"/>
    </source>
</evidence>
<comment type="function">
    <text evidence="8">Catalyzes the phosphorylation of the 3'-hydroxyl group of dephosphocoenzyme A to form coenzyme A.</text>
</comment>
<dbReference type="Gene3D" id="3.40.50.300">
    <property type="entry name" value="P-loop containing nucleotide triphosphate hydrolases"/>
    <property type="match status" value="1"/>
</dbReference>
<dbReference type="SUPFAM" id="SSF52540">
    <property type="entry name" value="P-loop containing nucleoside triphosphate hydrolases"/>
    <property type="match status" value="1"/>
</dbReference>
<sequence>MTLRVGLTGGIGSGKSTVSALLRERGAVVIDYDQLARDVVEPGEPALTAIAERFGASVLHPDGTLNRPALGAIVFTDPDARRDLEAITHPAIRDRAAQLEREAGEDGIVVHDNPLLVEMGAAEHCDVVLVVDVPEQIQIDRLVRDRGMSEDDARARIAAQASREQRAAAADHVIDNSGTKNELVHTVGGLWDELVRSSAS</sequence>
<evidence type="ECO:0000256" key="2">
    <source>
        <dbReference type="ARBA" id="ARBA00022490"/>
    </source>
</evidence>
<dbReference type="CDD" id="cd02022">
    <property type="entry name" value="DPCK"/>
    <property type="match status" value="1"/>
</dbReference>
<comment type="pathway">
    <text evidence="8">Cofactor biosynthesis; coenzyme A biosynthesis; CoA from (R)-pantothenate: step 5/5.</text>
</comment>
<keyword evidence="11" id="KW-1185">Reference proteome</keyword>
<evidence type="ECO:0000256" key="7">
    <source>
        <dbReference type="ARBA" id="ARBA00022993"/>
    </source>
</evidence>
<feature type="binding site" evidence="8">
    <location>
        <begin position="12"/>
        <end position="17"/>
    </location>
    <ligand>
        <name>ATP</name>
        <dbReference type="ChEBI" id="CHEBI:30616"/>
    </ligand>
</feature>
<comment type="catalytic activity">
    <reaction evidence="8">
        <text>3'-dephospho-CoA + ATP = ADP + CoA + H(+)</text>
        <dbReference type="Rhea" id="RHEA:18245"/>
        <dbReference type="ChEBI" id="CHEBI:15378"/>
        <dbReference type="ChEBI" id="CHEBI:30616"/>
        <dbReference type="ChEBI" id="CHEBI:57287"/>
        <dbReference type="ChEBI" id="CHEBI:57328"/>
        <dbReference type="ChEBI" id="CHEBI:456216"/>
        <dbReference type="EC" id="2.7.1.24"/>
    </reaction>
</comment>
<evidence type="ECO:0000256" key="8">
    <source>
        <dbReference type="HAMAP-Rule" id="MF_00376"/>
    </source>
</evidence>
<dbReference type="GO" id="GO:0005737">
    <property type="term" value="C:cytoplasm"/>
    <property type="evidence" value="ECO:0007669"/>
    <property type="project" value="UniProtKB-SubCell"/>
</dbReference>
<accession>A0A3N6WM56</accession>
<dbReference type="OrthoDB" id="9812943at2"/>
<comment type="caution">
    <text evidence="10">The sequence shown here is derived from an EMBL/GenBank/DDBJ whole genome shotgun (WGS) entry which is preliminary data.</text>
</comment>
<keyword evidence="7 8" id="KW-0173">Coenzyme A biosynthesis</keyword>
<dbReference type="Pfam" id="PF01121">
    <property type="entry name" value="CoaE"/>
    <property type="match status" value="1"/>
</dbReference>
<proteinExistence type="inferred from homology"/>
<comment type="similarity">
    <text evidence="1 8">Belongs to the CoaE family.</text>
</comment>
<keyword evidence="6 8" id="KW-0067">ATP-binding</keyword>
<reference evidence="10 11" key="1">
    <citation type="submission" date="2018-11" db="EMBL/GenBank/DDBJ databases">
        <authorList>
            <person name="Li F."/>
        </authorList>
    </citation>
    <scope>NUCLEOTIDE SEQUENCE [LARGE SCALE GENOMIC DNA]</scope>
    <source>
        <strain evidence="10 11">YS17T</strain>
    </source>
</reference>